<protein>
    <submittedName>
        <fullName evidence="2">Adenine deaminase C-terminal domain-containing protein</fullName>
    </submittedName>
</protein>
<reference evidence="2 3" key="1">
    <citation type="submission" date="2017-01" db="EMBL/GenBank/DDBJ databases">
        <title>The cable genome- insights into the physiology and evolution of filamentous bacteria capable of sulfide oxidation via long distance electron transfer.</title>
        <authorList>
            <person name="Schreiber L."/>
            <person name="Bjerg J.T."/>
            <person name="Boggild A."/>
            <person name="Van De Vossenberg J."/>
            <person name="Meysman F."/>
            <person name="Nielsen L.P."/>
            <person name="Schramm A."/>
            <person name="Kjeldsen K.U."/>
        </authorList>
    </citation>
    <scope>NUCLEOTIDE SEQUENCE [LARGE SCALE GENOMIC DNA]</scope>
    <source>
        <strain evidence="2">MCF</strain>
    </source>
</reference>
<keyword evidence="3" id="KW-1185">Reference proteome</keyword>
<accession>A0A3S3SLY4</accession>
<dbReference type="AlphaFoldDB" id="A0A3S3SLY4"/>
<gene>
    <name evidence="2" type="ORF">H206_01432</name>
</gene>
<feature type="domain" description="Adenine deaminase C-terminal" evidence="1">
    <location>
        <begin position="3"/>
        <end position="71"/>
    </location>
</feature>
<evidence type="ECO:0000313" key="3">
    <source>
        <dbReference type="Proteomes" id="UP000287853"/>
    </source>
</evidence>
<proteinExistence type="predicted"/>
<dbReference type="EMBL" id="MTKO01000074">
    <property type="protein sequence ID" value="RWX45681.1"/>
    <property type="molecule type" value="Genomic_DNA"/>
</dbReference>
<dbReference type="Pfam" id="PF13382">
    <property type="entry name" value="Adenine_deam_C"/>
    <property type="match status" value="1"/>
</dbReference>
<dbReference type="Proteomes" id="UP000287853">
    <property type="component" value="Unassembled WGS sequence"/>
</dbReference>
<comment type="caution">
    <text evidence="2">The sequence shown here is derived from an EMBL/GenBank/DDBJ whole genome shotgun (WGS) entry which is preliminary data.</text>
</comment>
<evidence type="ECO:0000313" key="2">
    <source>
        <dbReference type="EMBL" id="RWX45681.1"/>
    </source>
</evidence>
<organism evidence="2 3">
    <name type="scientific">Candidatus Electrothrix aarhusensis</name>
    <dbReference type="NCBI Taxonomy" id="1859131"/>
    <lineage>
        <taxon>Bacteria</taxon>
        <taxon>Pseudomonadati</taxon>
        <taxon>Thermodesulfobacteriota</taxon>
        <taxon>Desulfobulbia</taxon>
        <taxon>Desulfobulbales</taxon>
        <taxon>Desulfobulbaceae</taxon>
        <taxon>Candidatus Electrothrix</taxon>
    </lineage>
</organism>
<dbReference type="InterPro" id="IPR026912">
    <property type="entry name" value="Adenine_deam_C"/>
</dbReference>
<name>A0A3S3SLY4_9BACT</name>
<sequence length="104" mass="11125">MLADPDRDILKVAVIERYHGTHHVGIGFVQGFGFRDGAIASTVAHDLIVIGTDDASMMLAINKIIEMQGGLGGAIKKNRGTSGKSFHASQFSRAAGYFRVKNHG</sequence>
<evidence type="ECO:0000259" key="1">
    <source>
        <dbReference type="Pfam" id="PF13382"/>
    </source>
</evidence>